<sequence>MNQVLLETTQKAQRAINTYWNKGLIFFWIGILILYIISGTPSVFPSNQLPITNTGSLIPTQELSSIDYKNCPYTKSHTQISTENSLSTNTTIGYIDLVTDTEDSGIEKGEIPPIIDPTFERGTEFTSCIEPDSSIIILKDGAKTFGITFQILEAHQIIRIPLESEYYALVTYSPFAKSVNTFLIPDENFGLSGRLFGGSSLLYDYSTESLWLQPTGLALLGERTGEQLTPYPFSIISYKDLEDLETIDIISFKTGYSYDYNEKPYDLFYETEQIMGESNSDTPKLLQKNIWAESTDAVIYNYALEQITNLYNEVFSEN</sequence>
<proteinExistence type="predicted"/>
<feature type="transmembrane region" description="Helical" evidence="1">
    <location>
        <begin position="24"/>
        <end position="44"/>
    </location>
</feature>
<comment type="caution">
    <text evidence="2">The sequence shown here is derived from an EMBL/GenBank/DDBJ whole genome shotgun (WGS) entry which is preliminary data.</text>
</comment>
<reference evidence="2" key="1">
    <citation type="submission" date="2020-04" db="EMBL/GenBank/DDBJ databases">
        <authorList>
            <person name="Zhang T."/>
        </authorList>
    </citation>
    <scope>NUCLEOTIDE SEQUENCE</scope>
    <source>
        <strain evidence="2">HKST-UBA11</strain>
    </source>
</reference>
<dbReference type="AlphaFoldDB" id="A0A955RK73"/>
<accession>A0A955RK73</accession>
<dbReference type="Proteomes" id="UP000754563">
    <property type="component" value="Unassembled WGS sequence"/>
</dbReference>
<name>A0A955RK73_9BACT</name>
<evidence type="ECO:0000313" key="2">
    <source>
        <dbReference type="EMBL" id="MCA9385584.1"/>
    </source>
</evidence>
<reference evidence="2" key="2">
    <citation type="journal article" date="2021" name="Microbiome">
        <title>Successional dynamics and alternative stable states in a saline activated sludge microbial community over 9 years.</title>
        <authorList>
            <person name="Wang Y."/>
            <person name="Ye J."/>
            <person name="Ju F."/>
            <person name="Liu L."/>
            <person name="Boyd J.A."/>
            <person name="Deng Y."/>
            <person name="Parks D.H."/>
            <person name="Jiang X."/>
            <person name="Yin X."/>
            <person name="Woodcroft B.J."/>
            <person name="Tyson G.W."/>
            <person name="Hugenholtz P."/>
            <person name="Polz M.F."/>
            <person name="Zhang T."/>
        </authorList>
    </citation>
    <scope>NUCLEOTIDE SEQUENCE</scope>
    <source>
        <strain evidence="2">HKST-UBA11</strain>
    </source>
</reference>
<keyword evidence="1" id="KW-0472">Membrane</keyword>
<dbReference type="InterPro" id="IPR021516">
    <property type="entry name" value="DUF3179"/>
</dbReference>
<keyword evidence="1" id="KW-1133">Transmembrane helix</keyword>
<dbReference type="Pfam" id="PF11376">
    <property type="entry name" value="DUF3179"/>
    <property type="match status" value="1"/>
</dbReference>
<evidence type="ECO:0000256" key="1">
    <source>
        <dbReference type="SAM" id="Phobius"/>
    </source>
</evidence>
<protein>
    <submittedName>
        <fullName evidence="2">DUF3179 domain-containing protein</fullName>
    </submittedName>
</protein>
<organism evidence="2 3">
    <name type="scientific">Candidatus Dojkabacteria bacterium</name>
    <dbReference type="NCBI Taxonomy" id="2099670"/>
    <lineage>
        <taxon>Bacteria</taxon>
        <taxon>Candidatus Dojkabacteria</taxon>
    </lineage>
</organism>
<gene>
    <name evidence="2" type="ORF">KC717_02965</name>
</gene>
<evidence type="ECO:0000313" key="3">
    <source>
        <dbReference type="Proteomes" id="UP000754563"/>
    </source>
</evidence>
<keyword evidence="1" id="KW-0812">Transmembrane</keyword>
<dbReference type="EMBL" id="JAGQLH010000029">
    <property type="protein sequence ID" value="MCA9385584.1"/>
    <property type="molecule type" value="Genomic_DNA"/>
</dbReference>